<proteinExistence type="predicted"/>
<protein>
    <submittedName>
        <fullName evidence="1">Uncharacterized protein</fullName>
    </submittedName>
</protein>
<comment type="caution">
    <text evidence="1">The sequence shown here is derived from an EMBL/GenBank/DDBJ whole genome shotgun (WGS) entry which is preliminary data.</text>
</comment>
<gene>
    <name evidence="1" type="ORF">TNIN_75581</name>
</gene>
<organism evidence="1 2">
    <name type="scientific">Trichonephila inaurata madagascariensis</name>
    <dbReference type="NCBI Taxonomy" id="2747483"/>
    <lineage>
        <taxon>Eukaryota</taxon>
        <taxon>Metazoa</taxon>
        <taxon>Ecdysozoa</taxon>
        <taxon>Arthropoda</taxon>
        <taxon>Chelicerata</taxon>
        <taxon>Arachnida</taxon>
        <taxon>Araneae</taxon>
        <taxon>Araneomorphae</taxon>
        <taxon>Entelegynae</taxon>
        <taxon>Araneoidea</taxon>
        <taxon>Nephilidae</taxon>
        <taxon>Trichonephila</taxon>
        <taxon>Trichonephila inaurata</taxon>
    </lineage>
</organism>
<keyword evidence="2" id="KW-1185">Reference proteome</keyword>
<dbReference type="EMBL" id="BMAV01023621">
    <property type="protein sequence ID" value="GFY79528.1"/>
    <property type="molecule type" value="Genomic_DNA"/>
</dbReference>
<accession>A0A8X6YY75</accession>
<name>A0A8X6YY75_9ARAC</name>
<dbReference type="AlphaFoldDB" id="A0A8X6YY75"/>
<evidence type="ECO:0000313" key="1">
    <source>
        <dbReference type="EMBL" id="GFY79528.1"/>
    </source>
</evidence>
<evidence type="ECO:0000313" key="2">
    <source>
        <dbReference type="Proteomes" id="UP000886998"/>
    </source>
</evidence>
<reference evidence="1" key="1">
    <citation type="submission" date="2020-08" db="EMBL/GenBank/DDBJ databases">
        <title>Multicomponent nature underlies the extraordinary mechanical properties of spider dragline silk.</title>
        <authorList>
            <person name="Kono N."/>
            <person name="Nakamura H."/>
            <person name="Mori M."/>
            <person name="Yoshida Y."/>
            <person name="Ohtoshi R."/>
            <person name="Malay A.D."/>
            <person name="Moran D.A.P."/>
            <person name="Tomita M."/>
            <person name="Numata K."/>
            <person name="Arakawa K."/>
        </authorList>
    </citation>
    <scope>NUCLEOTIDE SEQUENCE</scope>
</reference>
<dbReference type="Proteomes" id="UP000886998">
    <property type="component" value="Unassembled WGS sequence"/>
</dbReference>
<sequence length="94" mass="10658">MKSKFFCYVVTNHLEAEKLIQNPKDLTTCQTSSSTTVSRKHQYIQGEVGRKHVCVHGEKVFPLLNEFRVADVLASKTGYQCSKRSNSSALNRHD</sequence>